<evidence type="ECO:0000256" key="6">
    <source>
        <dbReference type="ARBA" id="ARBA00022833"/>
    </source>
</evidence>
<keyword evidence="8" id="KW-0238">DNA-binding</keyword>
<name>A0AAC9IXG4_VIRHA</name>
<dbReference type="KEGG" id="vhl:BME96_06065"/>
<comment type="cofactor">
    <cofactor evidence="1">
        <name>Zn(2+)</name>
        <dbReference type="ChEBI" id="CHEBI:29105"/>
    </cofactor>
</comment>
<accession>A0AAC9IXG4</accession>
<dbReference type="FunFam" id="3.40.10.10:FF:000001">
    <property type="entry name" value="DNA-3-methyladenine glycosylase 2"/>
    <property type="match status" value="1"/>
</dbReference>
<dbReference type="InterPro" id="IPR016220">
    <property type="entry name" value="Me-P-triester_DNA_alkyl-Trfase"/>
</dbReference>
<dbReference type="Gene3D" id="3.40.10.10">
    <property type="entry name" value="DNA Methylphosphotriester Repair Domain"/>
    <property type="match status" value="1"/>
</dbReference>
<feature type="domain" description="HTH araC/xylS-type" evidence="12">
    <location>
        <begin position="87"/>
        <end position="185"/>
    </location>
</feature>
<dbReference type="InterPro" id="IPR018060">
    <property type="entry name" value="HTH_AraC"/>
</dbReference>
<protein>
    <submittedName>
        <fullName evidence="13">AraC family transcriptional regulator</fullName>
    </submittedName>
</protein>
<dbReference type="PANTHER" id="PTHR43280:SF2">
    <property type="entry name" value="HTH-TYPE TRANSCRIPTIONAL REGULATOR EXSA"/>
    <property type="match status" value="1"/>
</dbReference>
<dbReference type="Pfam" id="PF12833">
    <property type="entry name" value="HTH_18"/>
    <property type="match status" value="1"/>
</dbReference>
<dbReference type="GO" id="GO:0003700">
    <property type="term" value="F:DNA-binding transcription factor activity"/>
    <property type="evidence" value="ECO:0007669"/>
    <property type="project" value="InterPro"/>
</dbReference>
<reference evidence="13 14" key="1">
    <citation type="submission" date="2016-11" db="EMBL/GenBank/DDBJ databases">
        <title>Complete genome sequencing of Virgibacillus halodenitrificans PDB-F2.</title>
        <authorList>
            <person name="Sun Z."/>
            <person name="Zhou Y."/>
            <person name="Li H."/>
        </authorList>
    </citation>
    <scope>NUCLEOTIDE SEQUENCE [LARGE SCALE GENOMIC DNA]</scope>
    <source>
        <strain evidence="13 14">PDB-F2</strain>
    </source>
</reference>
<dbReference type="GO" id="GO:0043565">
    <property type="term" value="F:sequence-specific DNA binding"/>
    <property type="evidence" value="ECO:0007669"/>
    <property type="project" value="InterPro"/>
</dbReference>
<evidence type="ECO:0000256" key="4">
    <source>
        <dbReference type="ARBA" id="ARBA00022723"/>
    </source>
</evidence>
<dbReference type="PROSITE" id="PS01124">
    <property type="entry name" value="HTH_ARAC_FAMILY_2"/>
    <property type="match status" value="1"/>
</dbReference>
<dbReference type="EMBL" id="CP017962">
    <property type="protein sequence ID" value="APC47761.1"/>
    <property type="molecule type" value="Genomic_DNA"/>
</dbReference>
<dbReference type="SUPFAM" id="SSF57884">
    <property type="entry name" value="Ada DNA repair protein, N-terminal domain (N-Ada 10)"/>
    <property type="match status" value="1"/>
</dbReference>
<dbReference type="SMART" id="SM00342">
    <property type="entry name" value="HTH_ARAC"/>
    <property type="match status" value="1"/>
</dbReference>
<dbReference type="InterPro" id="IPR035451">
    <property type="entry name" value="Ada-like_dom_sf"/>
</dbReference>
<sequence length="191" mass="22181">MKAALTKAHMWKAAVACDHKYDGEFFYAVKTTGIFCRPSCKSKTPNYENICFFPNAEEARKEGFRPCKRCRPDLLENTYDPHLEIIEDTKKYLQENYASNITIAQLAMHVGVSQYYLSRTFKEKTGYTPQMYLSTLRIQKAQELLVTTKENSTEICFQVGYQNFSSFYKQFKKICGCSPRCFRTEKGRKGN</sequence>
<evidence type="ECO:0000256" key="7">
    <source>
        <dbReference type="ARBA" id="ARBA00023015"/>
    </source>
</evidence>
<evidence type="ECO:0000256" key="8">
    <source>
        <dbReference type="ARBA" id="ARBA00023125"/>
    </source>
</evidence>
<evidence type="ECO:0000256" key="11">
    <source>
        <dbReference type="ARBA" id="ARBA00023204"/>
    </source>
</evidence>
<dbReference type="GO" id="GO:0008168">
    <property type="term" value="F:methyltransferase activity"/>
    <property type="evidence" value="ECO:0007669"/>
    <property type="project" value="UniProtKB-KW"/>
</dbReference>
<keyword evidence="11" id="KW-0234">DNA repair</keyword>
<keyword evidence="9" id="KW-0010">Activator</keyword>
<evidence type="ECO:0000313" key="14">
    <source>
        <dbReference type="Proteomes" id="UP000182945"/>
    </source>
</evidence>
<dbReference type="PANTHER" id="PTHR43280">
    <property type="entry name" value="ARAC-FAMILY TRANSCRIPTIONAL REGULATOR"/>
    <property type="match status" value="1"/>
</dbReference>
<evidence type="ECO:0000256" key="10">
    <source>
        <dbReference type="ARBA" id="ARBA00023163"/>
    </source>
</evidence>
<keyword evidence="2" id="KW-0489">Methyltransferase</keyword>
<dbReference type="GO" id="GO:0032259">
    <property type="term" value="P:methylation"/>
    <property type="evidence" value="ECO:0007669"/>
    <property type="project" value="UniProtKB-KW"/>
</dbReference>
<keyword evidence="6" id="KW-0862">Zinc</keyword>
<dbReference type="Gene3D" id="1.10.10.60">
    <property type="entry name" value="Homeodomain-like"/>
    <property type="match status" value="2"/>
</dbReference>
<gene>
    <name evidence="13" type="ORF">BME96_06065</name>
</gene>
<dbReference type="RefSeq" id="WP_071648622.1">
    <property type="nucleotide sequence ID" value="NZ_CP017962.1"/>
</dbReference>
<dbReference type="GO" id="GO:0006307">
    <property type="term" value="P:DNA alkylation repair"/>
    <property type="evidence" value="ECO:0007669"/>
    <property type="project" value="UniProtKB-ARBA"/>
</dbReference>
<dbReference type="InterPro" id="IPR004026">
    <property type="entry name" value="Ada_DNA_repair_Zn-bd"/>
</dbReference>
<dbReference type="Proteomes" id="UP000182945">
    <property type="component" value="Chromosome"/>
</dbReference>
<dbReference type="Pfam" id="PF02805">
    <property type="entry name" value="Ada_Zn_binding"/>
    <property type="match status" value="1"/>
</dbReference>
<dbReference type="InterPro" id="IPR009057">
    <property type="entry name" value="Homeodomain-like_sf"/>
</dbReference>
<keyword evidence="4" id="KW-0479">Metal-binding</keyword>
<evidence type="ECO:0000256" key="1">
    <source>
        <dbReference type="ARBA" id="ARBA00001947"/>
    </source>
</evidence>
<dbReference type="GeneID" id="71513947"/>
<evidence type="ECO:0000256" key="2">
    <source>
        <dbReference type="ARBA" id="ARBA00022603"/>
    </source>
</evidence>
<keyword evidence="7" id="KW-0805">Transcription regulation</keyword>
<dbReference type="GO" id="GO:0008270">
    <property type="term" value="F:zinc ion binding"/>
    <property type="evidence" value="ECO:0007669"/>
    <property type="project" value="InterPro"/>
</dbReference>
<organism evidence="13 14">
    <name type="scientific">Virgibacillus halodenitrificans</name>
    <name type="common">Bacillus halodenitrificans</name>
    <dbReference type="NCBI Taxonomy" id="1482"/>
    <lineage>
        <taxon>Bacteria</taxon>
        <taxon>Bacillati</taxon>
        <taxon>Bacillota</taxon>
        <taxon>Bacilli</taxon>
        <taxon>Bacillales</taxon>
        <taxon>Bacillaceae</taxon>
        <taxon>Virgibacillus</taxon>
    </lineage>
</organism>
<dbReference type="SUPFAM" id="SSF46689">
    <property type="entry name" value="Homeodomain-like"/>
    <property type="match status" value="2"/>
</dbReference>
<keyword evidence="3" id="KW-0808">Transferase</keyword>
<evidence type="ECO:0000313" key="13">
    <source>
        <dbReference type="EMBL" id="APC47761.1"/>
    </source>
</evidence>
<evidence type="ECO:0000256" key="3">
    <source>
        <dbReference type="ARBA" id="ARBA00022679"/>
    </source>
</evidence>
<evidence type="ECO:0000256" key="9">
    <source>
        <dbReference type="ARBA" id="ARBA00023159"/>
    </source>
</evidence>
<evidence type="ECO:0000259" key="12">
    <source>
        <dbReference type="PROSITE" id="PS01124"/>
    </source>
</evidence>
<keyword evidence="10" id="KW-0804">Transcription</keyword>
<proteinExistence type="predicted"/>
<evidence type="ECO:0000256" key="5">
    <source>
        <dbReference type="ARBA" id="ARBA00022763"/>
    </source>
</evidence>
<keyword evidence="5" id="KW-0227">DNA damage</keyword>
<dbReference type="PIRSF" id="PIRSF000408">
    <property type="entry name" value="Alkyltransferas_AdaA"/>
    <property type="match status" value="1"/>
</dbReference>
<dbReference type="AlphaFoldDB" id="A0AAC9IXG4"/>